<evidence type="ECO:0000313" key="3">
    <source>
        <dbReference type="EMBL" id="MCP2347535.1"/>
    </source>
</evidence>
<proteinExistence type="predicted"/>
<keyword evidence="2" id="KW-0732">Signal</keyword>
<name>A0ABT1K0L5_9ACTN</name>
<protein>
    <submittedName>
        <fullName evidence="3">Uncharacterized protein</fullName>
    </submittedName>
</protein>
<feature type="chain" id="PRO_5047214840" evidence="2">
    <location>
        <begin position="28"/>
        <end position="140"/>
    </location>
</feature>
<gene>
    <name evidence="3" type="ORF">HD595_003657</name>
</gene>
<dbReference type="RefSeq" id="WP_253770565.1">
    <property type="nucleotide sequence ID" value="NZ_BAAAVE010000004.1"/>
</dbReference>
<dbReference type="Gene3D" id="2.40.10.10">
    <property type="entry name" value="Trypsin-like serine proteases"/>
    <property type="match status" value="1"/>
</dbReference>
<evidence type="ECO:0000313" key="4">
    <source>
        <dbReference type="Proteomes" id="UP001320766"/>
    </source>
</evidence>
<feature type="region of interest" description="Disordered" evidence="1">
    <location>
        <begin position="61"/>
        <end position="99"/>
    </location>
</feature>
<dbReference type="Proteomes" id="UP001320766">
    <property type="component" value="Unassembled WGS sequence"/>
</dbReference>
<evidence type="ECO:0000256" key="2">
    <source>
        <dbReference type="SAM" id="SignalP"/>
    </source>
</evidence>
<dbReference type="EMBL" id="JAMZEC010000001">
    <property type="protein sequence ID" value="MCP2347535.1"/>
    <property type="molecule type" value="Genomic_DNA"/>
</dbReference>
<sequence>MMRRRLLALGIGLGLAGATAVAVPAEAADVVSAPLASSTTAALQVANFWLADEGANLKSATPYAPPSEIRGERTSDAFVPPGKPGQVIPDPPEAEGEPARTSGKVFFVGADGQPRWCSGTAVQSQYRNLVATASSPPRAR</sequence>
<evidence type="ECO:0000256" key="1">
    <source>
        <dbReference type="SAM" id="MobiDB-lite"/>
    </source>
</evidence>
<organism evidence="3 4">
    <name type="scientific">Nonomuraea roseoviolacea subsp. carminata</name>
    <dbReference type="NCBI Taxonomy" id="160689"/>
    <lineage>
        <taxon>Bacteria</taxon>
        <taxon>Bacillati</taxon>
        <taxon>Actinomycetota</taxon>
        <taxon>Actinomycetes</taxon>
        <taxon>Streptosporangiales</taxon>
        <taxon>Streptosporangiaceae</taxon>
        <taxon>Nonomuraea</taxon>
    </lineage>
</organism>
<comment type="caution">
    <text evidence="3">The sequence shown here is derived from an EMBL/GenBank/DDBJ whole genome shotgun (WGS) entry which is preliminary data.</text>
</comment>
<accession>A0ABT1K0L5</accession>
<dbReference type="InterPro" id="IPR043504">
    <property type="entry name" value="Peptidase_S1_PA_chymotrypsin"/>
</dbReference>
<reference evidence="3 4" key="1">
    <citation type="submission" date="2022-06" db="EMBL/GenBank/DDBJ databases">
        <title>Sequencing the genomes of 1000 actinobacteria strains.</title>
        <authorList>
            <person name="Klenk H.-P."/>
        </authorList>
    </citation>
    <scope>NUCLEOTIDE SEQUENCE [LARGE SCALE GENOMIC DNA]</scope>
    <source>
        <strain evidence="3 4">DSM 44170</strain>
    </source>
</reference>
<feature type="signal peptide" evidence="2">
    <location>
        <begin position="1"/>
        <end position="27"/>
    </location>
</feature>
<keyword evidence="4" id="KW-1185">Reference proteome</keyword>